<sequence>MKLYLIRHGESTGNLAGRIQGTDDYPLSELGKQQAEYVADYFSDIHLDFIYSSDLTRASDTAKAIARKKNQTVNEWDKVREVHLGPLQGLTRAEITMKFPETVENSILTSGVEGTESVDELTARCQYIVEQLQLAHRNHDVAIISHGGFISIFLMYLIAGDQWHTLHRPFQIGNTSVSFIEWPKKQDKPLIHFVNQVSHLDPIVDKKKNHGLL</sequence>
<comment type="caution">
    <text evidence="4">The sequence shown here is derived from an EMBL/GenBank/DDBJ whole genome shotgun (WGS) entry which is preliminary data.</text>
</comment>
<gene>
    <name evidence="4" type="ORF">JCM9157_3595</name>
</gene>
<evidence type="ECO:0000256" key="2">
    <source>
        <dbReference type="PIRSR" id="PIRSR613078-1"/>
    </source>
</evidence>
<evidence type="ECO:0000256" key="1">
    <source>
        <dbReference type="ARBA" id="ARBA00022801"/>
    </source>
</evidence>
<dbReference type="EMBL" id="BAUV01000034">
    <property type="protein sequence ID" value="GAE36415.1"/>
    <property type="molecule type" value="Genomic_DNA"/>
</dbReference>
<proteinExistence type="predicted"/>
<dbReference type="Pfam" id="PF00300">
    <property type="entry name" value="His_Phos_1"/>
    <property type="match status" value="1"/>
</dbReference>
<dbReference type="GO" id="GO:0004331">
    <property type="term" value="F:fructose-2,6-bisphosphate 2-phosphatase activity"/>
    <property type="evidence" value="ECO:0007669"/>
    <property type="project" value="TreeGrafter"/>
</dbReference>
<dbReference type="PANTHER" id="PTHR46517">
    <property type="entry name" value="FRUCTOSE-2,6-BISPHOSPHATASE TIGAR"/>
    <property type="match status" value="1"/>
</dbReference>
<evidence type="ECO:0000313" key="5">
    <source>
        <dbReference type="Proteomes" id="UP000018896"/>
    </source>
</evidence>
<accession>W4QWC6</accession>
<dbReference type="Proteomes" id="UP000018896">
    <property type="component" value="Unassembled WGS sequence"/>
</dbReference>
<dbReference type="InterPro" id="IPR029033">
    <property type="entry name" value="His_PPase_superfam"/>
</dbReference>
<dbReference type="GO" id="GO:0043456">
    <property type="term" value="P:regulation of pentose-phosphate shunt"/>
    <property type="evidence" value="ECO:0007669"/>
    <property type="project" value="TreeGrafter"/>
</dbReference>
<keyword evidence="5" id="KW-1185">Reference proteome</keyword>
<dbReference type="InterPro" id="IPR051695">
    <property type="entry name" value="Phosphoglycerate_Mutase"/>
</dbReference>
<dbReference type="InterPro" id="IPR013078">
    <property type="entry name" value="His_Pase_superF_clade-1"/>
</dbReference>
<dbReference type="PROSITE" id="PS00175">
    <property type="entry name" value="PG_MUTASE"/>
    <property type="match status" value="1"/>
</dbReference>
<name>W4QWC6_HALA3</name>
<dbReference type="PANTHER" id="PTHR46517:SF1">
    <property type="entry name" value="FRUCTOSE-2,6-BISPHOSPHATASE TIGAR"/>
    <property type="match status" value="1"/>
</dbReference>
<dbReference type="RefSeq" id="WP_035666389.1">
    <property type="nucleotide sequence ID" value="NZ_BAUV01000034.1"/>
</dbReference>
<feature type="active site" description="Proton donor/acceptor" evidence="2">
    <location>
        <position position="81"/>
    </location>
</feature>
<dbReference type="CDD" id="cd07067">
    <property type="entry name" value="HP_PGM_like"/>
    <property type="match status" value="1"/>
</dbReference>
<dbReference type="SMART" id="SM00855">
    <property type="entry name" value="PGAM"/>
    <property type="match status" value="1"/>
</dbReference>
<feature type="binding site" evidence="3">
    <location>
        <position position="57"/>
    </location>
    <ligand>
        <name>substrate</name>
    </ligand>
</feature>
<dbReference type="STRING" id="1236973.JCM9157_3595"/>
<dbReference type="AlphaFoldDB" id="W4QWC6"/>
<dbReference type="GO" id="GO:0005829">
    <property type="term" value="C:cytosol"/>
    <property type="evidence" value="ECO:0007669"/>
    <property type="project" value="TreeGrafter"/>
</dbReference>
<keyword evidence="1" id="KW-0378">Hydrolase</keyword>
<dbReference type="GO" id="GO:0045820">
    <property type="term" value="P:negative regulation of glycolytic process"/>
    <property type="evidence" value="ECO:0007669"/>
    <property type="project" value="TreeGrafter"/>
</dbReference>
<evidence type="ECO:0000256" key="3">
    <source>
        <dbReference type="PIRSR" id="PIRSR613078-2"/>
    </source>
</evidence>
<evidence type="ECO:0000313" key="4">
    <source>
        <dbReference type="EMBL" id="GAE36415.1"/>
    </source>
</evidence>
<feature type="active site" description="Tele-phosphohistidine intermediate" evidence="2">
    <location>
        <position position="8"/>
    </location>
</feature>
<organism evidence="4 5">
    <name type="scientific">Halalkalibacter akibai (strain ATCC 43226 / DSM 21942 / CIP 109018 / JCM 9157 / 1139)</name>
    <name type="common">Bacillus akibai</name>
    <dbReference type="NCBI Taxonomy" id="1236973"/>
    <lineage>
        <taxon>Bacteria</taxon>
        <taxon>Bacillati</taxon>
        <taxon>Bacillota</taxon>
        <taxon>Bacilli</taxon>
        <taxon>Bacillales</taxon>
        <taxon>Bacillaceae</taxon>
        <taxon>Halalkalibacter</taxon>
    </lineage>
</organism>
<dbReference type="OrthoDB" id="9782128at2"/>
<dbReference type="Gene3D" id="3.40.50.1240">
    <property type="entry name" value="Phosphoglycerate mutase-like"/>
    <property type="match status" value="1"/>
</dbReference>
<dbReference type="InterPro" id="IPR001345">
    <property type="entry name" value="PG/BPGM_mutase_AS"/>
</dbReference>
<dbReference type="eggNOG" id="COG0406">
    <property type="taxonomic scope" value="Bacteria"/>
</dbReference>
<dbReference type="SUPFAM" id="SSF53254">
    <property type="entry name" value="Phosphoglycerate mutase-like"/>
    <property type="match status" value="1"/>
</dbReference>
<feature type="binding site" evidence="3">
    <location>
        <begin position="7"/>
        <end position="14"/>
    </location>
    <ligand>
        <name>substrate</name>
    </ligand>
</feature>
<reference evidence="4 5" key="1">
    <citation type="journal article" date="2014" name="Genome Announc.">
        <title>Draft Genome Sequences of Three Alkaliphilic Bacillus Strains, Bacillus wakoensis JCM 9140T, Bacillus akibai JCM 9157T, and Bacillus hemicellulosilyticus JCM 9152T.</title>
        <authorList>
            <person name="Yuki M."/>
            <person name="Oshima K."/>
            <person name="Suda W."/>
            <person name="Oshida Y."/>
            <person name="Kitamura K."/>
            <person name="Iida T."/>
            <person name="Hattori M."/>
            <person name="Ohkuma M."/>
        </authorList>
    </citation>
    <scope>NUCLEOTIDE SEQUENCE [LARGE SCALE GENOMIC DNA]</scope>
    <source>
        <strain evidence="4 5">JCM 9157</strain>
    </source>
</reference>
<protein>
    <submittedName>
        <fullName evidence="4">Phosphoglycerate mutase</fullName>
    </submittedName>
</protein>